<evidence type="ECO:0000313" key="2">
    <source>
        <dbReference type="Proteomes" id="UP000828048"/>
    </source>
</evidence>
<keyword evidence="2" id="KW-1185">Reference proteome</keyword>
<accession>A0ACB7XSJ3</accession>
<reference evidence="1 2" key="1">
    <citation type="journal article" date="2021" name="Hortic Res">
        <title>High-quality reference genome and annotation aids understanding of berry development for evergreen blueberry (Vaccinium darrowii).</title>
        <authorList>
            <person name="Yu J."/>
            <person name="Hulse-Kemp A.M."/>
            <person name="Babiker E."/>
            <person name="Staton M."/>
        </authorList>
    </citation>
    <scope>NUCLEOTIDE SEQUENCE [LARGE SCALE GENOMIC DNA]</scope>
    <source>
        <strain evidence="2">cv. NJ 8807/NJ 8810</strain>
        <tissue evidence="1">Young leaf</tissue>
    </source>
</reference>
<comment type="caution">
    <text evidence="1">The sequence shown here is derived from an EMBL/GenBank/DDBJ whole genome shotgun (WGS) entry which is preliminary data.</text>
</comment>
<organism evidence="1 2">
    <name type="scientific">Vaccinium darrowii</name>
    <dbReference type="NCBI Taxonomy" id="229202"/>
    <lineage>
        <taxon>Eukaryota</taxon>
        <taxon>Viridiplantae</taxon>
        <taxon>Streptophyta</taxon>
        <taxon>Embryophyta</taxon>
        <taxon>Tracheophyta</taxon>
        <taxon>Spermatophyta</taxon>
        <taxon>Magnoliopsida</taxon>
        <taxon>eudicotyledons</taxon>
        <taxon>Gunneridae</taxon>
        <taxon>Pentapetalae</taxon>
        <taxon>asterids</taxon>
        <taxon>Ericales</taxon>
        <taxon>Ericaceae</taxon>
        <taxon>Vaccinioideae</taxon>
        <taxon>Vaccinieae</taxon>
        <taxon>Vaccinium</taxon>
    </lineage>
</organism>
<gene>
    <name evidence="1" type="ORF">Vadar_022717</name>
</gene>
<sequence>MVISVTMTRISLLFLSILFTFSYHSQADLIGDTCKKNDFPDLCISTLRSNPGSMTADVKGLAHIAFNATLVKATANLKHVNELLKKENDPILKSCLLTCAEQYADALHDIPMGVQYVGSNNFEAASIAAAVTDEARSCEEAFTENNRKCPFTPENDVVRHLAGVVAGIISLLR</sequence>
<dbReference type="Proteomes" id="UP000828048">
    <property type="component" value="Chromosome 1"/>
</dbReference>
<name>A0ACB7XSJ3_9ERIC</name>
<evidence type="ECO:0000313" key="1">
    <source>
        <dbReference type="EMBL" id="KAH7843946.1"/>
    </source>
</evidence>
<proteinExistence type="predicted"/>
<protein>
    <submittedName>
        <fullName evidence="1">Uncharacterized protein</fullName>
    </submittedName>
</protein>
<dbReference type="EMBL" id="CM037151">
    <property type="protein sequence ID" value="KAH7843946.1"/>
    <property type="molecule type" value="Genomic_DNA"/>
</dbReference>